<dbReference type="GO" id="GO:0016020">
    <property type="term" value="C:membrane"/>
    <property type="evidence" value="ECO:0007669"/>
    <property type="project" value="UniProtKB-SubCell"/>
</dbReference>
<evidence type="ECO:0000256" key="3">
    <source>
        <dbReference type="ARBA" id="ARBA00022989"/>
    </source>
</evidence>
<dbReference type="HOGENOM" id="CLU_1103824_0_0_1"/>
<reference evidence="7 8" key="1">
    <citation type="journal article" date="2013" name="Nature">
        <title>Insights into bilaterian evolution from three spiralian genomes.</title>
        <authorList>
            <person name="Simakov O."/>
            <person name="Marletaz F."/>
            <person name="Cho S.J."/>
            <person name="Edsinger-Gonzales E."/>
            <person name="Havlak P."/>
            <person name="Hellsten U."/>
            <person name="Kuo D.H."/>
            <person name="Larsson T."/>
            <person name="Lv J."/>
            <person name="Arendt D."/>
            <person name="Savage R."/>
            <person name="Osoegawa K."/>
            <person name="de Jong P."/>
            <person name="Grimwood J."/>
            <person name="Chapman J.A."/>
            <person name="Shapiro H."/>
            <person name="Aerts A."/>
            <person name="Otillar R.P."/>
            <person name="Terry A.Y."/>
            <person name="Boore J.L."/>
            <person name="Grigoriev I.V."/>
            <person name="Lindberg D.R."/>
            <person name="Seaver E.C."/>
            <person name="Weisblat D.A."/>
            <person name="Putnam N.H."/>
            <person name="Rokhsar D.S."/>
        </authorList>
    </citation>
    <scope>NUCLEOTIDE SEQUENCE [LARGE SCALE GENOMIC DNA]</scope>
</reference>
<dbReference type="STRING" id="225164.V4AYH6"/>
<organism evidence="7 8">
    <name type="scientific">Lottia gigantea</name>
    <name type="common">Giant owl limpet</name>
    <dbReference type="NCBI Taxonomy" id="225164"/>
    <lineage>
        <taxon>Eukaryota</taxon>
        <taxon>Metazoa</taxon>
        <taxon>Spiralia</taxon>
        <taxon>Lophotrochozoa</taxon>
        <taxon>Mollusca</taxon>
        <taxon>Gastropoda</taxon>
        <taxon>Patellogastropoda</taxon>
        <taxon>Lottioidea</taxon>
        <taxon>Lottiidae</taxon>
        <taxon>Lottia</taxon>
    </lineage>
</organism>
<dbReference type="PANTHER" id="PTHR45692">
    <property type="entry name" value="G_PROTEIN_RECEP_F2_4 DOMAIN-CONTAINING PROTEIN"/>
    <property type="match status" value="1"/>
</dbReference>
<dbReference type="GeneID" id="20242379"/>
<dbReference type="EMBL" id="KB200846">
    <property type="protein sequence ID" value="ESP00141.1"/>
    <property type="molecule type" value="Genomic_DNA"/>
</dbReference>
<dbReference type="InterPro" id="IPR017981">
    <property type="entry name" value="GPCR_2-like_7TM"/>
</dbReference>
<proteinExistence type="predicted"/>
<protein>
    <recommendedName>
        <fullName evidence="6">G-protein coupled receptors family 2 profile 2 domain-containing protein</fullName>
    </recommendedName>
</protein>
<feature type="transmembrane region" description="Helical" evidence="5">
    <location>
        <begin position="227"/>
        <end position="245"/>
    </location>
</feature>
<dbReference type="PANTHER" id="PTHR45692:SF1">
    <property type="entry name" value="G-PROTEIN COUPLED RECEPTORS FAMILY 2 PROFILE 2 DOMAIN-CONTAINING PROTEIN"/>
    <property type="match status" value="1"/>
</dbReference>
<dbReference type="OrthoDB" id="10037534at2759"/>
<feature type="transmembrane region" description="Helical" evidence="5">
    <location>
        <begin position="144"/>
        <end position="164"/>
    </location>
</feature>
<accession>V4AYH6</accession>
<evidence type="ECO:0000256" key="1">
    <source>
        <dbReference type="ARBA" id="ARBA00004141"/>
    </source>
</evidence>
<gene>
    <name evidence="7" type="ORF">LOTGIDRAFT_173447</name>
</gene>
<dbReference type="AlphaFoldDB" id="V4AYH6"/>
<keyword evidence="8" id="KW-1185">Reference proteome</keyword>
<evidence type="ECO:0000259" key="6">
    <source>
        <dbReference type="PROSITE" id="PS50261"/>
    </source>
</evidence>
<sequence length="252" mass="28640">MVRIYDVDSSINNGTTFQNFTINQETSDSNDNYIKLPATLCVSVSLVILFVLITTIGFISKLRNGRPQRQMVKFIFLSETVSVFTTLFIFLVVHLVIDRTGCFVVSIFLHYLILVTIMWGSVDVLGCYFVYVKLLGLDFLGYRWKMLASSLVVPLIPIIIIISIDVETYSITNSHRCWYNDYVVYYGLILPSAIVTIVATVIFTVILVHTIRSSSNTTQGHRTRKRIIRRVCKVFGSLVLIGTYYDNISKTS</sequence>
<keyword evidence="3 5" id="KW-1133">Transmembrane helix</keyword>
<dbReference type="RefSeq" id="XP_009049177.1">
    <property type="nucleotide sequence ID" value="XM_009050929.1"/>
</dbReference>
<keyword evidence="2 5" id="KW-0812">Transmembrane</keyword>
<comment type="subcellular location">
    <subcellularLocation>
        <location evidence="1">Membrane</location>
        <topology evidence="1">Multi-pass membrane protein</topology>
    </subcellularLocation>
</comment>
<feature type="transmembrane region" description="Helical" evidence="5">
    <location>
        <begin position="109"/>
        <end position="132"/>
    </location>
</feature>
<feature type="transmembrane region" description="Helical" evidence="5">
    <location>
        <begin position="184"/>
        <end position="207"/>
    </location>
</feature>
<feature type="domain" description="G-protein coupled receptors family 2 profile 2" evidence="6">
    <location>
        <begin position="34"/>
        <end position="252"/>
    </location>
</feature>
<evidence type="ECO:0000256" key="2">
    <source>
        <dbReference type="ARBA" id="ARBA00022692"/>
    </source>
</evidence>
<dbReference type="GO" id="GO:0004930">
    <property type="term" value="F:G protein-coupled receptor activity"/>
    <property type="evidence" value="ECO:0007669"/>
    <property type="project" value="InterPro"/>
</dbReference>
<dbReference type="OMA" id="WVYREIC"/>
<feature type="transmembrane region" description="Helical" evidence="5">
    <location>
        <begin position="36"/>
        <end position="59"/>
    </location>
</feature>
<evidence type="ECO:0000256" key="4">
    <source>
        <dbReference type="ARBA" id="ARBA00023136"/>
    </source>
</evidence>
<evidence type="ECO:0000313" key="7">
    <source>
        <dbReference type="EMBL" id="ESP00141.1"/>
    </source>
</evidence>
<evidence type="ECO:0000313" key="8">
    <source>
        <dbReference type="Proteomes" id="UP000030746"/>
    </source>
</evidence>
<dbReference type="KEGG" id="lgi:LOTGIDRAFT_173447"/>
<dbReference type="Gene3D" id="1.20.1070.10">
    <property type="entry name" value="Rhodopsin 7-helix transmembrane proteins"/>
    <property type="match status" value="1"/>
</dbReference>
<dbReference type="Pfam" id="PF00002">
    <property type="entry name" value="7tm_2"/>
    <property type="match status" value="1"/>
</dbReference>
<dbReference type="InterPro" id="IPR000832">
    <property type="entry name" value="GPCR_2_secretin-like"/>
</dbReference>
<keyword evidence="4 5" id="KW-0472">Membrane</keyword>
<dbReference type="GO" id="GO:0007166">
    <property type="term" value="P:cell surface receptor signaling pathway"/>
    <property type="evidence" value="ECO:0007669"/>
    <property type="project" value="InterPro"/>
</dbReference>
<dbReference type="PROSITE" id="PS50261">
    <property type="entry name" value="G_PROTEIN_RECEP_F2_4"/>
    <property type="match status" value="1"/>
</dbReference>
<name>V4AYH6_LOTGI</name>
<feature type="transmembrane region" description="Helical" evidence="5">
    <location>
        <begin position="71"/>
        <end position="97"/>
    </location>
</feature>
<evidence type="ECO:0000256" key="5">
    <source>
        <dbReference type="SAM" id="Phobius"/>
    </source>
</evidence>
<dbReference type="Proteomes" id="UP000030746">
    <property type="component" value="Unassembled WGS sequence"/>
</dbReference>
<dbReference type="CTD" id="20242379"/>